<dbReference type="InterPro" id="IPR004143">
    <property type="entry name" value="BPL_LPL_catalytic"/>
</dbReference>
<accession>A0A1G9XF78</accession>
<dbReference type="Gene3D" id="3.30.930.10">
    <property type="entry name" value="Bira Bifunctional Protein, Domain 2"/>
    <property type="match status" value="1"/>
</dbReference>
<name>A0A1G9XF78_9EURY</name>
<keyword evidence="2" id="KW-0436">Ligase</keyword>
<organism evidence="2 3">
    <name type="scientific">Haloarchaeobius iranensis</name>
    <dbReference type="NCBI Taxonomy" id="996166"/>
    <lineage>
        <taxon>Archaea</taxon>
        <taxon>Methanobacteriati</taxon>
        <taxon>Methanobacteriota</taxon>
        <taxon>Stenosarchaea group</taxon>
        <taxon>Halobacteria</taxon>
        <taxon>Halobacteriales</taxon>
        <taxon>Halorubellaceae</taxon>
        <taxon>Haloarchaeobius</taxon>
    </lineage>
</organism>
<proteinExistence type="predicted"/>
<dbReference type="SUPFAM" id="SSF55681">
    <property type="entry name" value="Class II aaRS and biotin synthetases"/>
    <property type="match status" value="1"/>
</dbReference>
<dbReference type="Pfam" id="PF21948">
    <property type="entry name" value="LplA-B_cat"/>
    <property type="match status" value="1"/>
</dbReference>
<dbReference type="RefSeq" id="WP_089733634.1">
    <property type="nucleotide sequence ID" value="NZ_FNIA01000010.1"/>
</dbReference>
<evidence type="ECO:0000259" key="1">
    <source>
        <dbReference type="PROSITE" id="PS51733"/>
    </source>
</evidence>
<evidence type="ECO:0000313" key="3">
    <source>
        <dbReference type="Proteomes" id="UP000199370"/>
    </source>
</evidence>
<dbReference type="PROSITE" id="PS51733">
    <property type="entry name" value="BPL_LPL_CATALYTIC"/>
    <property type="match status" value="1"/>
</dbReference>
<dbReference type="Proteomes" id="UP000199370">
    <property type="component" value="Unassembled WGS sequence"/>
</dbReference>
<reference evidence="2 3" key="1">
    <citation type="submission" date="2016-10" db="EMBL/GenBank/DDBJ databases">
        <authorList>
            <person name="de Groot N.N."/>
        </authorList>
    </citation>
    <scope>NUCLEOTIDE SEQUENCE [LARGE SCALE GENOMIC DNA]</scope>
    <source>
        <strain evidence="3">EB21,IBRC-M 10013,KCTC 4048</strain>
    </source>
</reference>
<feature type="domain" description="BPL/LPL catalytic" evidence="1">
    <location>
        <begin position="27"/>
        <end position="222"/>
    </location>
</feature>
<sequence>MRVVRGRGEDPAADGEVTARLLDEVGERGEPAVRVWAPHRIVAFGRRDANDPGYDAAASAARERGFDPVTRSVGGRAVAYDGETTLAFARITSVDDVRGGLDERYEALTVDVRRALRRLGVPAERGEPSDSFCPGQHSLQRDGKLVGIAQRVRADAAITSGVCLVRNHEELADVLDAVYGALDAPFDPDSVGSIERAGGTSDPETVRATIEAELVGDADPTVECLDEA</sequence>
<dbReference type="InterPro" id="IPR045864">
    <property type="entry name" value="aa-tRNA-synth_II/BPL/LPL"/>
</dbReference>
<dbReference type="AlphaFoldDB" id="A0A1G9XF78"/>
<dbReference type="GO" id="GO:0016874">
    <property type="term" value="F:ligase activity"/>
    <property type="evidence" value="ECO:0007669"/>
    <property type="project" value="UniProtKB-KW"/>
</dbReference>
<protein>
    <submittedName>
        <fullName evidence="2">Lipoate-protein ligase A</fullName>
    </submittedName>
</protein>
<gene>
    <name evidence="2" type="ORF">SAMN05192554_11072</name>
</gene>
<dbReference type="EMBL" id="FNIA01000010">
    <property type="protein sequence ID" value="SDM94943.1"/>
    <property type="molecule type" value="Genomic_DNA"/>
</dbReference>
<dbReference type="STRING" id="996166.SAMN05192554_11072"/>
<keyword evidence="3" id="KW-1185">Reference proteome</keyword>
<evidence type="ECO:0000313" key="2">
    <source>
        <dbReference type="EMBL" id="SDM94943.1"/>
    </source>
</evidence>
<dbReference type="OrthoDB" id="192160at2157"/>